<gene>
    <name evidence="2" type="ORF">HT102_06930</name>
</gene>
<evidence type="ECO:0000313" key="2">
    <source>
        <dbReference type="EMBL" id="MBD8506213.1"/>
    </source>
</evidence>
<accession>A0A927JBF1</accession>
<proteinExistence type="predicted"/>
<sequence>MAPFVAAGGATAQSLPFDTGSAGFGQAVSLPWAAQPAVGVLTSGYGPRWGRFHEGVDIAAPIGTPVFAAGPGVVTDVGPASGFGQWVRIRHLDGTVTVYGHIDRYFVAPGQPVFAGQQIATVGNRGHSTGPHLHFEVRDPLGRSMDPQGWLISRALPTY</sequence>
<dbReference type="Gene3D" id="2.70.70.10">
    <property type="entry name" value="Glucose Permease (Domain IIA)"/>
    <property type="match status" value="1"/>
</dbReference>
<dbReference type="GO" id="GO:0004222">
    <property type="term" value="F:metalloendopeptidase activity"/>
    <property type="evidence" value="ECO:0007669"/>
    <property type="project" value="TreeGrafter"/>
</dbReference>
<organism evidence="2 3">
    <name type="scientific">Lolliginicoccus lacisalsi</name>
    <dbReference type="NCBI Taxonomy" id="2742202"/>
    <lineage>
        <taxon>Bacteria</taxon>
        <taxon>Bacillati</taxon>
        <taxon>Actinomycetota</taxon>
        <taxon>Actinomycetes</taxon>
        <taxon>Mycobacteriales</taxon>
        <taxon>Hoyosellaceae</taxon>
        <taxon>Lolliginicoccus</taxon>
    </lineage>
</organism>
<dbReference type="EMBL" id="JACYWE010000003">
    <property type="protein sequence ID" value="MBD8506213.1"/>
    <property type="molecule type" value="Genomic_DNA"/>
</dbReference>
<dbReference type="Proteomes" id="UP000642993">
    <property type="component" value="Unassembled WGS sequence"/>
</dbReference>
<keyword evidence="3" id="KW-1185">Reference proteome</keyword>
<reference evidence="2" key="1">
    <citation type="submission" date="2020-09" db="EMBL/GenBank/DDBJ databases">
        <title>Hoyosella lacisalsi sp. nov., a halotolerant actinobacterium isolated from soil of Lake Gudzhirganskoe.</title>
        <authorList>
            <person name="Yang Q."/>
            <person name="Guo P.Y."/>
            <person name="Liu S.W."/>
            <person name="Li F.N."/>
            <person name="Sun C.H."/>
        </authorList>
    </citation>
    <scope>NUCLEOTIDE SEQUENCE</scope>
    <source>
        <strain evidence="2">G463</strain>
    </source>
</reference>
<comment type="caution">
    <text evidence="2">The sequence shown here is derived from an EMBL/GenBank/DDBJ whole genome shotgun (WGS) entry which is preliminary data.</text>
</comment>
<protein>
    <submittedName>
        <fullName evidence="2">M23 family metallopeptidase</fullName>
    </submittedName>
</protein>
<evidence type="ECO:0000259" key="1">
    <source>
        <dbReference type="Pfam" id="PF01551"/>
    </source>
</evidence>
<name>A0A927JBF1_9ACTN</name>
<dbReference type="SUPFAM" id="SSF51261">
    <property type="entry name" value="Duplicated hybrid motif"/>
    <property type="match status" value="1"/>
</dbReference>
<dbReference type="InterPro" id="IPR050570">
    <property type="entry name" value="Cell_wall_metabolism_enzyme"/>
</dbReference>
<feature type="domain" description="M23ase beta-sheet core" evidence="1">
    <location>
        <begin position="51"/>
        <end position="147"/>
    </location>
</feature>
<dbReference type="CDD" id="cd12797">
    <property type="entry name" value="M23_peptidase"/>
    <property type="match status" value="1"/>
</dbReference>
<dbReference type="PANTHER" id="PTHR21666:SF270">
    <property type="entry name" value="MUREIN HYDROLASE ACTIVATOR ENVC"/>
    <property type="match status" value="1"/>
</dbReference>
<dbReference type="PANTHER" id="PTHR21666">
    <property type="entry name" value="PEPTIDASE-RELATED"/>
    <property type="match status" value="1"/>
</dbReference>
<dbReference type="InterPro" id="IPR011055">
    <property type="entry name" value="Dup_hybrid_motif"/>
</dbReference>
<dbReference type="InterPro" id="IPR016047">
    <property type="entry name" value="M23ase_b-sheet_dom"/>
</dbReference>
<evidence type="ECO:0000313" key="3">
    <source>
        <dbReference type="Proteomes" id="UP000642993"/>
    </source>
</evidence>
<dbReference type="AlphaFoldDB" id="A0A927JBF1"/>
<dbReference type="Pfam" id="PF01551">
    <property type="entry name" value="Peptidase_M23"/>
    <property type="match status" value="1"/>
</dbReference>